<keyword evidence="4" id="KW-0540">Nuclease</keyword>
<dbReference type="Proteomes" id="UP000826271">
    <property type="component" value="Unassembled WGS sequence"/>
</dbReference>
<keyword evidence="11" id="KW-1185">Reference proteome</keyword>
<accession>A0AAV6XGM3</accession>
<dbReference type="PANTHER" id="PTHR22930">
    <property type="match status" value="1"/>
</dbReference>
<evidence type="ECO:0000256" key="4">
    <source>
        <dbReference type="ARBA" id="ARBA00022722"/>
    </source>
</evidence>
<evidence type="ECO:0000256" key="3">
    <source>
        <dbReference type="ARBA" id="ARBA00006958"/>
    </source>
</evidence>
<dbReference type="InterPro" id="IPR027806">
    <property type="entry name" value="HARBI1_dom"/>
</dbReference>
<evidence type="ECO:0000313" key="10">
    <source>
        <dbReference type="EMBL" id="KAG8379279.1"/>
    </source>
</evidence>
<evidence type="ECO:0000256" key="6">
    <source>
        <dbReference type="ARBA" id="ARBA00022801"/>
    </source>
</evidence>
<dbReference type="InterPro" id="IPR058353">
    <property type="entry name" value="DUF8040"/>
</dbReference>
<keyword evidence="6" id="KW-0378">Hydrolase</keyword>
<gene>
    <name evidence="10" type="ORF">BUALT_Bualt07G0072000</name>
</gene>
<dbReference type="GO" id="GO:0016787">
    <property type="term" value="F:hydrolase activity"/>
    <property type="evidence" value="ECO:0007669"/>
    <property type="project" value="UniProtKB-KW"/>
</dbReference>
<dbReference type="Pfam" id="PF26138">
    <property type="entry name" value="DUF8040"/>
    <property type="match status" value="1"/>
</dbReference>
<comment type="caution">
    <text evidence="10">The sequence shown here is derived from an EMBL/GenBank/DDBJ whole genome shotgun (WGS) entry which is preliminary data.</text>
</comment>
<evidence type="ECO:0000256" key="7">
    <source>
        <dbReference type="ARBA" id="ARBA00023242"/>
    </source>
</evidence>
<dbReference type="EMBL" id="WHWC01000007">
    <property type="protein sequence ID" value="KAG8379279.1"/>
    <property type="molecule type" value="Genomic_DNA"/>
</dbReference>
<name>A0AAV6XGM3_9LAMI</name>
<feature type="domain" description="DDE Tnp4" evidence="8">
    <location>
        <begin position="201"/>
        <end position="293"/>
    </location>
</feature>
<dbReference type="Pfam" id="PF13359">
    <property type="entry name" value="DDE_Tnp_4"/>
    <property type="match status" value="1"/>
</dbReference>
<keyword evidence="7" id="KW-0539">Nucleus</keyword>
<dbReference type="AlphaFoldDB" id="A0AAV6XGM3"/>
<dbReference type="GO" id="GO:0046872">
    <property type="term" value="F:metal ion binding"/>
    <property type="evidence" value="ECO:0007669"/>
    <property type="project" value="UniProtKB-KW"/>
</dbReference>
<feature type="domain" description="DUF8040" evidence="9">
    <location>
        <begin position="44"/>
        <end position="138"/>
    </location>
</feature>
<evidence type="ECO:0008006" key="12">
    <source>
        <dbReference type="Google" id="ProtNLM"/>
    </source>
</evidence>
<proteinExistence type="inferred from homology"/>
<evidence type="ECO:0000256" key="2">
    <source>
        <dbReference type="ARBA" id="ARBA00004123"/>
    </source>
</evidence>
<dbReference type="InterPro" id="IPR045249">
    <property type="entry name" value="HARBI1-like"/>
</dbReference>
<evidence type="ECO:0000256" key="1">
    <source>
        <dbReference type="ARBA" id="ARBA00001968"/>
    </source>
</evidence>
<sequence length="362" mass="42565">MDFNEENEHEEFKDLATVALVSVMVGKVVYYYENHMVKEPCRDSIYQGHRFIMDVLNGHFIRRPELFRMEKHVFLRLAKELRQRNLLDDSREVSVEEQSATFLMTIAHNERNRILQERFQHSGETISCRFNTVLKALARFSMSIIVPPSFEEIASYIHNNNKYWPHFKFTFIWAGYGKELLMIIAYLMKLLTSPSLKSPMPPKGKYYVVDAGYPNMSGFLAPYKGVRYHVKQFQRGRRASGPKEFFNHTHSSLRNIIERCFREWKSPWPILKKMASFPFQTQRLIVVASMALHSYIRQEAIADEIFRLYDEDESYFSGTEETEIDLDEDENHNGSYKAMNRQQSEEMDLIRDAIADSICQGS</sequence>
<evidence type="ECO:0000259" key="9">
    <source>
        <dbReference type="Pfam" id="PF26138"/>
    </source>
</evidence>
<dbReference type="GO" id="GO:0005634">
    <property type="term" value="C:nucleus"/>
    <property type="evidence" value="ECO:0007669"/>
    <property type="project" value="UniProtKB-SubCell"/>
</dbReference>
<reference evidence="10" key="1">
    <citation type="submission" date="2019-10" db="EMBL/GenBank/DDBJ databases">
        <authorList>
            <person name="Zhang R."/>
            <person name="Pan Y."/>
            <person name="Wang J."/>
            <person name="Ma R."/>
            <person name="Yu S."/>
        </authorList>
    </citation>
    <scope>NUCLEOTIDE SEQUENCE</scope>
    <source>
        <strain evidence="10">LA-IB0</strain>
        <tissue evidence="10">Leaf</tissue>
    </source>
</reference>
<comment type="cofactor">
    <cofactor evidence="1">
        <name>a divalent metal cation</name>
        <dbReference type="ChEBI" id="CHEBI:60240"/>
    </cofactor>
</comment>
<protein>
    <recommendedName>
        <fullName evidence="12">DDE Tnp4 domain-containing protein</fullName>
    </recommendedName>
</protein>
<organism evidence="10 11">
    <name type="scientific">Buddleja alternifolia</name>
    <dbReference type="NCBI Taxonomy" id="168488"/>
    <lineage>
        <taxon>Eukaryota</taxon>
        <taxon>Viridiplantae</taxon>
        <taxon>Streptophyta</taxon>
        <taxon>Embryophyta</taxon>
        <taxon>Tracheophyta</taxon>
        <taxon>Spermatophyta</taxon>
        <taxon>Magnoliopsida</taxon>
        <taxon>eudicotyledons</taxon>
        <taxon>Gunneridae</taxon>
        <taxon>Pentapetalae</taxon>
        <taxon>asterids</taxon>
        <taxon>lamiids</taxon>
        <taxon>Lamiales</taxon>
        <taxon>Scrophulariaceae</taxon>
        <taxon>Buddlejeae</taxon>
        <taxon>Buddleja</taxon>
    </lineage>
</organism>
<keyword evidence="5" id="KW-0479">Metal-binding</keyword>
<evidence type="ECO:0000313" key="11">
    <source>
        <dbReference type="Proteomes" id="UP000826271"/>
    </source>
</evidence>
<dbReference type="GO" id="GO:0004518">
    <property type="term" value="F:nuclease activity"/>
    <property type="evidence" value="ECO:0007669"/>
    <property type="project" value="UniProtKB-KW"/>
</dbReference>
<comment type="similarity">
    <text evidence="3">Belongs to the HARBI1 family.</text>
</comment>
<evidence type="ECO:0000256" key="5">
    <source>
        <dbReference type="ARBA" id="ARBA00022723"/>
    </source>
</evidence>
<comment type="subcellular location">
    <subcellularLocation>
        <location evidence="2">Nucleus</location>
    </subcellularLocation>
</comment>
<dbReference type="PANTHER" id="PTHR22930:SF221">
    <property type="entry name" value="NUCLEASE HARBI1"/>
    <property type="match status" value="1"/>
</dbReference>
<evidence type="ECO:0000259" key="8">
    <source>
        <dbReference type="Pfam" id="PF13359"/>
    </source>
</evidence>